<protein>
    <submittedName>
        <fullName evidence="2">Mitochondrial protein</fullName>
    </submittedName>
</protein>
<evidence type="ECO:0000259" key="1">
    <source>
        <dbReference type="Pfam" id="PF26057"/>
    </source>
</evidence>
<proteinExistence type="predicted"/>
<organism evidence="2">
    <name type="scientific">Sesamum calycinum</name>
    <dbReference type="NCBI Taxonomy" id="2727403"/>
    <lineage>
        <taxon>Eukaryota</taxon>
        <taxon>Viridiplantae</taxon>
        <taxon>Streptophyta</taxon>
        <taxon>Embryophyta</taxon>
        <taxon>Tracheophyta</taxon>
        <taxon>Spermatophyta</taxon>
        <taxon>Magnoliopsida</taxon>
        <taxon>eudicotyledons</taxon>
        <taxon>Gunneridae</taxon>
        <taxon>Pentapetalae</taxon>
        <taxon>asterids</taxon>
        <taxon>lamiids</taxon>
        <taxon>Lamiales</taxon>
        <taxon>Pedaliaceae</taxon>
        <taxon>Sesamum</taxon>
    </lineage>
</organism>
<dbReference type="PANTHER" id="PTHR35289:SF1">
    <property type="entry name" value="ATP SYNTHASE 9 MITOCHONDRIAL-RELATED"/>
    <property type="match status" value="1"/>
</dbReference>
<feature type="domain" description="DUF8018" evidence="1">
    <location>
        <begin position="1"/>
        <end position="73"/>
    </location>
</feature>
<gene>
    <name evidence="2" type="ORF">Scaly_2872600</name>
</gene>
<dbReference type="AlphaFoldDB" id="A0AAW2L8W5"/>
<dbReference type="PANTHER" id="PTHR35289">
    <property type="entry name" value="TRANSMEMBRANE PROTEIN"/>
    <property type="match status" value="1"/>
</dbReference>
<dbReference type="InterPro" id="IPR058331">
    <property type="entry name" value="DUF8018"/>
</dbReference>
<dbReference type="EMBL" id="JACGWM010000061">
    <property type="protein sequence ID" value="KAL0315268.1"/>
    <property type="molecule type" value="Genomic_DNA"/>
</dbReference>
<comment type="caution">
    <text evidence="2">The sequence shown here is derived from an EMBL/GenBank/DDBJ whole genome shotgun (WGS) entry which is preliminary data.</text>
</comment>
<evidence type="ECO:0000313" key="2">
    <source>
        <dbReference type="EMBL" id="KAL0315268.1"/>
    </source>
</evidence>
<sequence>MVGGDSVRTIQSRLLSNNPEPSFEEIQRAHIDAQDRFEVKVEILRQMATLDPDGDWERRGARALDNPHTSTGKFARNLKSCTWGESFLCSLRILVIQIINSWEVGMRTLVSFCASVPGFRILGLLNSSIYGSKSKRSDLEGIFVFVFSSSDRKIELALDSELAAGKWEDTIIVRTIPFSFLGKSLISPLTRDWIGCGQFIDQSSGLKSNSSIASASVRVREALKPCLLQCLCLSGLIRGRSGSPGSLLIKFPISSTGWVGYSLIWAYKRAWGLEVGEGVRLGLPDAEVVPLPFSTGSFRFHLSLAVQAIPQSNEVSHMRKRTVLVIGSYPDLEFSLPSRVKGMRSQGEREEKRLVESLFANILIWKSSFCGKDPPHSTTSQRSSYWLRKQSIVKFSQVNYFSALAVQSPY</sequence>
<reference evidence="2" key="1">
    <citation type="submission" date="2020-06" db="EMBL/GenBank/DDBJ databases">
        <authorList>
            <person name="Li T."/>
            <person name="Hu X."/>
            <person name="Zhang T."/>
            <person name="Song X."/>
            <person name="Zhang H."/>
            <person name="Dai N."/>
            <person name="Sheng W."/>
            <person name="Hou X."/>
            <person name="Wei L."/>
        </authorList>
    </citation>
    <scope>NUCLEOTIDE SEQUENCE</scope>
    <source>
        <strain evidence="2">KEN8</strain>
        <tissue evidence="2">Leaf</tissue>
    </source>
</reference>
<reference evidence="2" key="2">
    <citation type="journal article" date="2024" name="Plant">
        <title>Genomic evolution and insights into agronomic trait innovations of Sesamum species.</title>
        <authorList>
            <person name="Miao H."/>
            <person name="Wang L."/>
            <person name="Qu L."/>
            <person name="Liu H."/>
            <person name="Sun Y."/>
            <person name="Le M."/>
            <person name="Wang Q."/>
            <person name="Wei S."/>
            <person name="Zheng Y."/>
            <person name="Lin W."/>
            <person name="Duan Y."/>
            <person name="Cao H."/>
            <person name="Xiong S."/>
            <person name="Wang X."/>
            <person name="Wei L."/>
            <person name="Li C."/>
            <person name="Ma Q."/>
            <person name="Ju M."/>
            <person name="Zhao R."/>
            <person name="Li G."/>
            <person name="Mu C."/>
            <person name="Tian Q."/>
            <person name="Mei H."/>
            <person name="Zhang T."/>
            <person name="Gao T."/>
            <person name="Zhang H."/>
        </authorList>
    </citation>
    <scope>NUCLEOTIDE SEQUENCE</scope>
    <source>
        <strain evidence="2">KEN8</strain>
    </source>
</reference>
<accession>A0AAW2L8W5</accession>
<dbReference type="InterPro" id="IPR052694">
    <property type="entry name" value="Mt_uS3-like"/>
</dbReference>
<name>A0AAW2L8W5_9LAMI</name>
<dbReference type="Pfam" id="PF26057">
    <property type="entry name" value="DUF8018"/>
    <property type="match status" value="1"/>
</dbReference>